<dbReference type="Proteomes" id="UP000027920">
    <property type="component" value="Unassembled WGS sequence"/>
</dbReference>
<dbReference type="AlphaFoldDB" id="A0A072P2K2"/>
<dbReference type="PANTHER" id="PTHR46082:SF11">
    <property type="entry name" value="AAA+ ATPASE DOMAIN-CONTAINING PROTEIN-RELATED"/>
    <property type="match status" value="1"/>
</dbReference>
<dbReference type="InterPro" id="IPR035994">
    <property type="entry name" value="Nucleoside_phosphorylase_sf"/>
</dbReference>
<accession>A0A072P2K2</accession>
<evidence type="ECO:0000313" key="2">
    <source>
        <dbReference type="Proteomes" id="UP000027920"/>
    </source>
</evidence>
<dbReference type="RefSeq" id="XP_013256676.1">
    <property type="nucleotide sequence ID" value="XM_013401222.1"/>
</dbReference>
<dbReference type="GO" id="GO:0003824">
    <property type="term" value="F:catalytic activity"/>
    <property type="evidence" value="ECO:0007669"/>
    <property type="project" value="InterPro"/>
</dbReference>
<dbReference type="STRING" id="1182545.A0A072P2K2"/>
<dbReference type="SUPFAM" id="SSF53167">
    <property type="entry name" value="Purine and uridine phosphorylases"/>
    <property type="match status" value="1"/>
</dbReference>
<dbReference type="InterPro" id="IPR053137">
    <property type="entry name" value="NLR-like"/>
</dbReference>
<sequence length="381" mass="43052">MPGKSSPGVIQYYFGRTVTVGRFVCDSILNAPPQILPSAVSTVRARHNIGNRQMDTILSQDKCTSLGPRYAHQDVENNLPFLSDYDHVRVDETCIHCDKSMQVLHPFRESIKPIIHYGTIASGYQIMRHGQTRESCREALDILCFEMEAAGLMHGFPCLVIRGICDYADSHKDKSWQEYAAISTAASAKELLGIVVAHGLGDTQVSGIFWSSESCLQARDLFESYVKQMISYLEITKSQCAPQIKRRIKQYYGPKAQRPVVDDILDDIFFPLSESFSSATYVVDDLDECEPVEIHKVSRAFRKVSQAGIHRVFISGREILSVSNSVKDSVELPISSSDSLSDIRRFIDWRIDEKMAERPLTEKTEILEEVKRCLNEKADRM</sequence>
<dbReference type="PANTHER" id="PTHR46082">
    <property type="entry name" value="ATP/GTP-BINDING PROTEIN-RELATED"/>
    <property type="match status" value="1"/>
</dbReference>
<organism evidence="1 2">
    <name type="scientific">Exophiala aquamarina CBS 119918</name>
    <dbReference type="NCBI Taxonomy" id="1182545"/>
    <lineage>
        <taxon>Eukaryota</taxon>
        <taxon>Fungi</taxon>
        <taxon>Dikarya</taxon>
        <taxon>Ascomycota</taxon>
        <taxon>Pezizomycotina</taxon>
        <taxon>Eurotiomycetes</taxon>
        <taxon>Chaetothyriomycetidae</taxon>
        <taxon>Chaetothyriales</taxon>
        <taxon>Herpotrichiellaceae</taxon>
        <taxon>Exophiala</taxon>
    </lineage>
</organism>
<dbReference type="GO" id="GO:0009116">
    <property type="term" value="P:nucleoside metabolic process"/>
    <property type="evidence" value="ECO:0007669"/>
    <property type="project" value="InterPro"/>
</dbReference>
<dbReference type="HOGENOM" id="CLU_725685_0_0_1"/>
<dbReference type="OrthoDB" id="5421817at2759"/>
<dbReference type="GeneID" id="25284789"/>
<comment type="caution">
    <text evidence="1">The sequence shown here is derived from an EMBL/GenBank/DDBJ whole genome shotgun (WGS) entry which is preliminary data.</text>
</comment>
<reference evidence="1 2" key="1">
    <citation type="submission" date="2013-03" db="EMBL/GenBank/DDBJ databases">
        <title>The Genome Sequence of Exophiala aquamarina CBS 119918.</title>
        <authorList>
            <consortium name="The Broad Institute Genomics Platform"/>
            <person name="Cuomo C."/>
            <person name="de Hoog S."/>
            <person name="Gorbushina A."/>
            <person name="Walker B."/>
            <person name="Young S.K."/>
            <person name="Zeng Q."/>
            <person name="Gargeya S."/>
            <person name="Fitzgerald M."/>
            <person name="Haas B."/>
            <person name="Abouelleil A."/>
            <person name="Allen A.W."/>
            <person name="Alvarado L."/>
            <person name="Arachchi H.M."/>
            <person name="Berlin A.M."/>
            <person name="Chapman S.B."/>
            <person name="Gainer-Dewar J."/>
            <person name="Goldberg J."/>
            <person name="Griggs A."/>
            <person name="Gujja S."/>
            <person name="Hansen M."/>
            <person name="Howarth C."/>
            <person name="Imamovic A."/>
            <person name="Ireland A."/>
            <person name="Larimer J."/>
            <person name="McCowan C."/>
            <person name="Murphy C."/>
            <person name="Pearson M."/>
            <person name="Poon T.W."/>
            <person name="Priest M."/>
            <person name="Roberts A."/>
            <person name="Saif S."/>
            <person name="Shea T."/>
            <person name="Sisk P."/>
            <person name="Sykes S."/>
            <person name="Wortman J."/>
            <person name="Nusbaum C."/>
            <person name="Birren B."/>
        </authorList>
    </citation>
    <scope>NUCLEOTIDE SEQUENCE [LARGE SCALE GENOMIC DNA]</scope>
    <source>
        <strain evidence="1 2">CBS 119918</strain>
    </source>
</reference>
<evidence type="ECO:0008006" key="3">
    <source>
        <dbReference type="Google" id="ProtNLM"/>
    </source>
</evidence>
<proteinExistence type="predicted"/>
<protein>
    <recommendedName>
        <fullName evidence="3">Nucleoside phosphorylase domain-containing protein</fullName>
    </recommendedName>
</protein>
<dbReference type="Gene3D" id="3.40.50.1580">
    <property type="entry name" value="Nucleoside phosphorylase domain"/>
    <property type="match status" value="1"/>
</dbReference>
<name>A0A072P2K2_9EURO</name>
<dbReference type="VEuPathDB" id="FungiDB:A1O9_09881"/>
<dbReference type="EMBL" id="AMGV01000011">
    <property type="protein sequence ID" value="KEF54086.1"/>
    <property type="molecule type" value="Genomic_DNA"/>
</dbReference>
<evidence type="ECO:0000313" key="1">
    <source>
        <dbReference type="EMBL" id="KEF54086.1"/>
    </source>
</evidence>
<gene>
    <name evidence="1" type="ORF">A1O9_09881</name>
</gene>
<keyword evidence="2" id="KW-1185">Reference proteome</keyword>